<proteinExistence type="predicted"/>
<name>A0A2U1JX65_9FLAO</name>
<dbReference type="Proteomes" id="UP000245618">
    <property type="component" value="Unassembled WGS sequence"/>
</dbReference>
<dbReference type="OrthoDB" id="670849at2"/>
<feature type="chain" id="PRO_5015471259" description="Lipocalin-like domain-containing protein" evidence="1">
    <location>
        <begin position="20"/>
        <end position="116"/>
    </location>
</feature>
<dbReference type="AlphaFoldDB" id="A0A2U1JX65"/>
<protein>
    <recommendedName>
        <fullName evidence="4">Lipocalin-like domain-containing protein</fullName>
    </recommendedName>
</protein>
<evidence type="ECO:0000313" key="2">
    <source>
        <dbReference type="EMBL" id="PWA09534.1"/>
    </source>
</evidence>
<accession>A0A2U1JX65</accession>
<sequence>MKKIILLVIFLFASLNSFSQKINPKLLQGKWQSIDDKRVFLIFTNNLRKEITTGMDDWETKKYTLSKGLGNSTCINQVIDNKNVSIWAIESLNSEELTLYYLRSVRGNSLRYRRVK</sequence>
<dbReference type="EMBL" id="QCZH01000006">
    <property type="protein sequence ID" value="PWA09534.1"/>
    <property type="molecule type" value="Genomic_DNA"/>
</dbReference>
<keyword evidence="3" id="KW-1185">Reference proteome</keyword>
<feature type="signal peptide" evidence="1">
    <location>
        <begin position="1"/>
        <end position="19"/>
    </location>
</feature>
<keyword evidence="1" id="KW-0732">Signal</keyword>
<organism evidence="2 3">
    <name type="scientific">Flavobacterium laiguense</name>
    <dbReference type="NCBI Taxonomy" id="2169409"/>
    <lineage>
        <taxon>Bacteria</taxon>
        <taxon>Pseudomonadati</taxon>
        <taxon>Bacteroidota</taxon>
        <taxon>Flavobacteriia</taxon>
        <taxon>Flavobacteriales</taxon>
        <taxon>Flavobacteriaceae</taxon>
        <taxon>Flavobacterium</taxon>
    </lineage>
</organism>
<comment type="caution">
    <text evidence="2">The sequence shown here is derived from an EMBL/GenBank/DDBJ whole genome shotgun (WGS) entry which is preliminary data.</text>
</comment>
<dbReference type="RefSeq" id="WP_116762185.1">
    <property type="nucleotide sequence ID" value="NZ_QCZH01000006.1"/>
</dbReference>
<reference evidence="2 3" key="1">
    <citation type="submission" date="2018-04" db="EMBL/GenBank/DDBJ databases">
        <title>Flavobacterium sp. nov., isolated from glacier ice.</title>
        <authorList>
            <person name="Liu Q."/>
            <person name="Xin Y.-H."/>
        </authorList>
    </citation>
    <scope>NUCLEOTIDE SEQUENCE [LARGE SCALE GENOMIC DNA]</scope>
    <source>
        <strain evidence="2 3">LB2P30</strain>
    </source>
</reference>
<evidence type="ECO:0000256" key="1">
    <source>
        <dbReference type="SAM" id="SignalP"/>
    </source>
</evidence>
<evidence type="ECO:0000313" key="3">
    <source>
        <dbReference type="Proteomes" id="UP000245618"/>
    </source>
</evidence>
<gene>
    <name evidence="2" type="ORF">DB891_07580</name>
</gene>
<evidence type="ECO:0008006" key="4">
    <source>
        <dbReference type="Google" id="ProtNLM"/>
    </source>
</evidence>